<dbReference type="PROSITE" id="PS00559">
    <property type="entry name" value="MOLYBDOPTERIN_EUK"/>
    <property type="match status" value="1"/>
</dbReference>
<dbReference type="SUPFAM" id="SSF81296">
    <property type="entry name" value="E set domains"/>
    <property type="match status" value="1"/>
</dbReference>
<dbReference type="EMBL" id="JARIHO010000006">
    <property type="protein sequence ID" value="KAJ7359305.1"/>
    <property type="molecule type" value="Genomic_DNA"/>
</dbReference>
<keyword evidence="6 18" id="KW-0500">Molybdenum</keyword>
<comment type="cofactor">
    <cofactor evidence="18">
        <name>Mo-molybdopterin</name>
        <dbReference type="ChEBI" id="CHEBI:71302"/>
    </cofactor>
    <text evidence="18">Binds 1 Mo-molybdopterin (Mo-MPT) cofactor per subunit.</text>
</comment>
<comment type="function">
    <text evidence="3 17">Nitrate reductase is a key enzyme involved in the first step of nitrate assimilation in plants, fungi and bacteria.</text>
</comment>
<evidence type="ECO:0000256" key="18">
    <source>
        <dbReference type="PIRSR" id="PIRSR000233-1"/>
    </source>
</evidence>
<keyword evidence="8" id="KW-0285">Flavoprotein</keyword>
<keyword evidence="22" id="KW-1185">Reference proteome</keyword>
<dbReference type="Pfam" id="PF00970">
    <property type="entry name" value="FAD_binding_6"/>
    <property type="match status" value="1"/>
</dbReference>
<dbReference type="Gene3D" id="2.40.30.10">
    <property type="entry name" value="Translation factors"/>
    <property type="match status" value="1"/>
</dbReference>
<dbReference type="InterPro" id="IPR017938">
    <property type="entry name" value="Riboflavin_synthase-like_b-brl"/>
</dbReference>
<evidence type="ECO:0000313" key="22">
    <source>
        <dbReference type="Proteomes" id="UP001218218"/>
    </source>
</evidence>
<dbReference type="PROSITE" id="PS00191">
    <property type="entry name" value="CYTOCHROME_B5_1"/>
    <property type="match status" value="1"/>
</dbReference>
<dbReference type="InterPro" id="IPR014756">
    <property type="entry name" value="Ig_E-set"/>
</dbReference>
<dbReference type="InterPro" id="IPR039261">
    <property type="entry name" value="FNR_nucleotide-bd"/>
</dbReference>
<dbReference type="InterPro" id="IPR012137">
    <property type="entry name" value="Nitr_rd_NADH"/>
</dbReference>
<keyword evidence="12" id="KW-0560">Oxidoreductase</keyword>
<evidence type="ECO:0000256" key="13">
    <source>
        <dbReference type="ARBA" id="ARBA00023004"/>
    </source>
</evidence>
<proteinExistence type="inferred from homology"/>
<evidence type="ECO:0000256" key="11">
    <source>
        <dbReference type="ARBA" id="ARBA00022857"/>
    </source>
</evidence>
<comment type="catalytic activity">
    <reaction evidence="16">
        <text>nitrite + NADP(+) + H2O = nitrate + NADPH + H(+)</text>
        <dbReference type="Rhea" id="RHEA:19061"/>
        <dbReference type="ChEBI" id="CHEBI:15377"/>
        <dbReference type="ChEBI" id="CHEBI:15378"/>
        <dbReference type="ChEBI" id="CHEBI:16301"/>
        <dbReference type="ChEBI" id="CHEBI:17632"/>
        <dbReference type="ChEBI" id="CHEBI:57783"/>
        <dbReference type="ChEBI" id="CHEBI:58349"/>
        <dbReference type="EC" id="1.7.1.3"/>
    </reaction>
</comment>
<dbReference type="PROSITE" id="PS50255">
    <property type="entry name" value="CYTOCHROME_B5_2"/>
    <property type="match status" value="1"/>
</dbReference>
<dbReference type="PROSITE" id="PS51384">
    <property type="entry name" value="FAD_FR"/>
    <property type="match status" value="1"/>
</dbReference>
<evidence type="ECO:0000256" key="16">
    <source>
        <dbReference type="ARBA" id="ARBA00049155"/>
    </source>
</evidence>
<keyword evidence="15" id="KW-1015">Disulfide bond</keyword>
<dbReference type="InterPro" id="IPR017927">
    <property type="entry name" value="FAD-bd_FR_type"/>
</dbReference>
<dbReference type="Gene3D" id="3.40.50.80">
    <property type="entry name" value="Nucleotide-binding domain of ferredoxin-NADP reductase (FNR) module"/>
    <property type="match status" value="1"/>
</dbReference>
<keyword evidence="10" id="KW-0274">FAD</keyword>
<evidence type="ECO:0000256" key="12">
    <source>
        <dbReference type="ARBA" id="ARBA00023002"/>
    </source>
</evidence>
<dbReference type="Pfam" id="PF00173">
    <property type="entry name" value="Cyt-b5"/>
    <property type="match status" value="1"/>
</dbReference>
<comment type="caution">
    <text evidence="21">The sequence shown here is derived from an EMBL/GenBank/DDBJ whole genome shotgun (WGS) entry which is preliminary data.</text>
</comment>
<dbReference type="InterPro" id="IPR008335">
    <property type="entry name" value="Mopterin_OxRdtase_euk"/>
</dbReference>
<evidence type="ECO:0000256" key="15">
    <source>
        <dbReference type="ARBA" id="ARBA00023157"/>
    </source>
</evidence>
<evidence type="ECO:0000256" key="14">
    <source>
        <dbReference type="ARBA" id="ARBA00023063"/>
    </source>
</evidence>
<evidence type="ECO:0000256" key="8">
    <source>
        <dbReference type="ARBA" id="ARBA00022630"/>
    </source>
</evidence>
<name>A0AAD7AHU4_9AGAR</name>
<dbReference type="Gene3D" id="3.10.120.10">
    <property type="entry name" value="Cytochrome b5-like heme/steroid binding domain"/>
    <property type="match status" value="1"/>
</dbReference>
<evidence type="ECO:0000313" key="21">
    <source>
        <dbReference type="EMBL" id="KAJ7359305.1"/>
    </source>
</evidence>
<dbReference type="PRINTS" id="PR00363">
    <property type="entry name" value="CYTOCHROMEB5"/>
</dbReference>
<dbReference type="GO" id="GO:0043546">
    <property type="term" value="F:molybdopterin cofactor binding"/>
    <property type="evidence" value="ECO:0007669"/>
    <property type="project" value="InterPro"/>
</dbReference>
<protein>
    <recommendedName>
        <fullName evidence="17">Nitrate reductase</fullName>
    </recommendedName>
</protein>
<dbReference type="GO" id="GO:0006790">
    <property type="term" value="P:sulfur compound metabolic process"/>
    <property type="evidence" value="ECO:0007669"/>
    <property type="project" value="TreeGrafter"/>
</dbReference>
<dbReference type="GO" id="GO:0006809">
    <property type="term" value="P:nitric oxide biosynthetic process"/>
    <property type="evidence" value="ECO:0007669"/>
    <property type="project" value="InterPro"/>
</dbReference>
<dbReference type="Gene3D" id="2.60.40.650">
    <property type="match status" value="1"/>
</dbReference>
<evidence type="ECO:0000256" key="7">
    <source>
        <dbReference type="ARBA" id="ARBA00022617"/>
    </source>
</evidence>
<comment type="cofactor">
    <cofactor evidence="1">
        <name>heme</name>
        <dbReference type="ChEBI" id="CHEBI:30413"/>
    </cofactor>
</comment>
<feature type="binding site" evidence="18">
    <location>
        <position position="154"/>
    </location>
    <ligand>
        <name>Mo-molybdopterin</name>
        <dbReference type="ChEBI" id="CHEBI:71302"/>
    </ligand>
    <ligandPart>
        <name>Mo</name>
        <dbReference type="ChEBI" id="CHEBI:28685"/>
    </ligandPart>
</feature>
<evidence type="ECO:0000259" key="20">
    <source>
        <dbReference type="PROSITE" id="PS51384"/>
    </source>
</evidence>
<dbReference type="GO" id="GO:0008482">
    <property type="term" value="F:sulfite oxidase activity"/>
    <property type="evidence" value="ECO:0007669"/>
    <property type="project" value="TreeGrafter"/>
</dbReference>
<evidence type="ECO:0000256" key="3">
    <source>
        <dbReference type="ARBA" id="ARBA00003838"/>
    </source>
</evidence>
<comment type="subunit">
    <text evidence="5">Homodimer.</text>
</comment>
<dbReference type="InterPro" id="IPR005066">
    <property type="entry name" value="MoCF_OxRdtse_dimer"/>
</dbReference>
<comment type="similarity">
    <text evidence="4 17">Belongs to the nitrate reductase family.</text>
</comment>
<keyword evidence="9 18" id="KW-0479">Metal-binding</keyword>
<dbReference type="SUPFAM" id="SSF63380">
    <property type="entry name" value="Riboflavin synthase domain-like"/>
    <property type="match status" value="1"/>
</dbReference>
<gene>
    <name evidence="21" type="ORF">DFH08DRAFT_408179</name>
</gene>
<dbReference type="SUPFAM" id="SSF56524">
    <property type="entry name" value="Oxidoreductase molybdopterin-binding domain"/>
    <property type="match status" value="1"/>
</dbReference>
<dbReference type="PIRSF" id="PIRSF000233">
    <property type="entry name" value="Nitr_rd_NADH"/>
    <property type="match status" value="1"/>
</dbReference>
<dbReference type="InterPro" id="IPR036400">
    <property type="entry name" value="Cyt_B5-like_heme/steroid_sf"/>
</dbReference>
<accession>A0AAD7AHU4</accession>
<feature type="domain" description="FAD-binding FR-type" evidence="20">
    <location>
        <begin position="622"/>
        <end position="733"/>
    </location>
</feature>
<dbReference type="FunFam" id="3.90.420.10:FF:000005">
    <property type="entry name" value="Nitrate reductase"/>
    <property type="match status" value="1"/>
</dbReference>
<dbReference type="PANTHER" id="PTHR19372:SF7">
    <property type="entry name" value="SULFITE OXIDASE, MITOCHONDRIAL"/>
    <property type="match status" value="1"/>
</dbReference>
<evidence type="ECO:0000256" key="4">
    <source>
        <dbReference type="ARBA" id="ARBA00006253"/>
    </source>
</evidence>
<dbReference type="PRINTS" id="PR00407">
    <property type="entry name" value="EUMOPTERIN"/>
</dbReference>
<dbReference type="InterPro" id="IPR000572">
    <property type="entry name" value="OxRdtase_Mopterin-bd_dom"/>
</dbReference>
<dbReference type="InterPro" id="IPR001199">
    <property type="entry name" value="Cyt_B5-like_heme/steroid-bd"/>
</dbReference>
<evidence type="ECO:0000256" key="17">
    <source>
        <dbReference type="PIRNR" id="PIRNR000233"/>
    </source>
</evidence>
<dbReference type="GO" id="GO:0042128">
    <property type="term" value="P:nitrate assimilation"/>
    <property type="evidence" value="ECO:0007669"/>
    <property type="project" value="UniProtKB-KW"/>
</dbReference>
<dbReference type="Pfam" id="PF00175">
    <property type="entry name" value="NAD_binding_1"/>
    <property type="match status" value="1"/>
</dbReference>
<evidence type="ECO:0000259" key="19">
    <source>
        <dbReference type="PROSITE" id="PS50255"/>
    </source>
</evidence>
<dbReference type="GO" id="GO:0050464">
    <property type="term" value="F:nitrate reductase (NADPH) activity"/>
    <property type="evidence" value="ECO:0007669"/>
    <property type="project" value="UniProtKB-EC"/>
</dbReference>
<comment type="cofactor">
    <cofactor evidence="2">
        <name>FAD</name>
        <dbReference type="ChEBI" id="CHEBI:57692"/>
    </cofactor>
</comment>
<reference evidence="21" key="1">
    <citation type="submission" date="2023-03" db="EMBL/GenBank/DDBJ databases">
        <title>Massive genome expansion in bonnet fungi (Mycena s.s.) driven by repeated elements and novel gene families across ecological guilds.</title>
        <authorList>
            <consortium name="Lawrence Berkeley National Laboratory"/>
            <person name="Harder C.B."/>
            <person name="Miyauchi S."/>
            <person name="Viragh M."/>
            <person name="Kuo A."/>
            <person name="Thoen E."/>
            <person name="Andreopoulos B."/>
            <person name="Lu D."/>
            <person name="Skrede I."/>
            <person name="Drula E."/>
            <person name="Henrissat B."/>
            <person name="Morin E."/>
            <person name="Kohler A."/>
            <person name="Barry K."/>
            <person name="LaButti K."/>
            <person name="Morin E."/>
            <person name="Salamov A."/>
            <person name="Lipzen A."/>
            <person name="Mereny Z."/>
            <person name="Hegedus B."/>
            <person name="Baldrian P."/>
            <person name="Stursova M."/>
            <person name="Weitz H."/>
            <person name="Taylor A."/>
            <person name="Grigoriev I.V."/>
            <person name="Nagy L.G."/>
            <person name="Martin F."/>
            <person name="Kauserud H."/>
        </authorList>
    </citation>
    <scope>NUCLEOTIDE SEQUENCE</scope>
    <source>
        <strain evidence="21">CBHHK002</strain>
    </source>
</reference>
<dbReference type="InterPro" id="IPR022407">
    <property type="entry name" value="OxRdtase_Mopterin_BS"/>
</dbReference>
<evidence type="ECO:0000256" key="5">
    <source>
        <dbReference type="ARBA" id="ARBA00011738"/>
    </source>
</evidence>
<dbReference type="InterPro" id="IPR018506">
    <property type="entry name" value="Cyt_B5_heme-BS"/>
</dbReference>
<dbReference type="InterPro" id="IPR008333">
    <property type="entry name" value="Cbr1-like_FAD-bd_dom"/>
</dbReference>
<dbReference type="Proteomes" id="UP001218218">
    <property type="component" value="Unassembled WGS sequence"/>
</dbReference>
<dbReference type="GO" id="GO:0020037">
    <property type="term" value="F:heme binding"/>
    <property type="evidence" value="ECO:0007669"/>
    <property type="project" value="InterPro"/>
</dbReference>
<evidence type="ECO:0000256" key="6">
    <source>
        <dbReference type="ARBA" id="ARBA00022505"/>
    </source>
</evidence>
<keyword evidence="11" id="KW-0521">NADP</keyword>
<dbReference type="Gene3D" id="3.90.420.10">
    <property type="entry name" value="Oxidoreductase, molybdopterin-binding domain"/>
    <property type="match status" value="1"/>
</dbReference>
<dbReference type="InterPro" id="IPR001433">
    <property type="entry name" value="OxRdtase_FAD/NAD-bd"/>
</dbReference>
<evidence type="ECO:0000256" key="10">
    <source>
        <dbReference type="ARBA" id="ARBA00022827"/>
    </source>
</evidence>
<feature type="domain" description="Cytochrome b5 heme-binding" evidence="19">
    <location>
        <begin position="518"/>
        <end position="593"/>
    </location>
</feature>
<keyword evidence="13" id="KW-0408">Iron</keyword>
<dbReference type="PRINTS" id="PR00406">
    <property type="entry name" value="CYTB5RDTASE"/>
</dbReference>
<sequence>MKSNGVLQIGDNNQVSESLILSSTKWGREIDIVEEADGAILRLPPLSNAPVQVLEIDQKTPDAHVFRDPRMIRLTGAHPFNAEAPLTALLGEGFLTTPELFFVRNHGPVPEVEDAEVLDWEFTVEGMVENPLKITLRDLMAEYEQQTYPITLVCAGNRRKEQNMVRKSKGFSWGPAGVSTALFTGVAMSDVIRRARPHKKARYVCMEGADKLPNGHYGTCVKLNWVLDPNRGIMLAYKMNGEMLRPDHGRPLRAVIPGQIGGRSVKWLKKLILTEMPSDNWYHINDNRVLPTMVSPEVAADNPRWWKDERYAIYDLSPNSAIAAPAHGEKLSLAGGPQAYRAKGYAYGGGGRRITRVEVSLDQGRTWRLADIDYAEDEYRKAERTLYGGKVDFQWREASFCWCFWALTIPVQDMAEAKDLLVRCMDEGMCVQPRDMYWNVLGMMNNPWFRVAIIREGDVIRFEHPTQPALNPGGWMERINQAGGDLTNGFWGEKIPGVEAPKKARLVKEISMKKEGLQRSISIDEVRNHQGGKSLWFVVNDEVYDATEYLERHPGGAQSIVSAGGTDATDEFMSIHSETAKAMLARYHIGTLDDASKEALRAGGEPKGKERKSPREVFLQPKTWSSLRLHSREKLSWNTRMFTFKLEHDDQSLGLRTGQHLMMRLRDPVTREAIVRCYTPMSELDKKGYVELLIKIYSASKDHKGGTMSTAIDSLPIGHEVDFKGPIGKFEYHGGGEYSLTGGRKQAKKFLMICGGSGVTPIYQVFRAVMRDGQDPTTCIVLNCNRTEEDILGRESIDALVSEGRGRGKVIYTLTKGSERWNGLRGRINGQLVNEHCPYAQDTVVLVCGPEGMEHNTRRLLEENGWKEEQIVFF</sequence>
<evidence type="ECO:0000256" key="2">
    <source>
        <dbReference type="ARBA" id="ARBA00001974"/>
    </source>
</evidence>
<evidence type="ECO:0000256" key="9">
    <source>
        <dbReference type="ARBA" id="ARBA00022723"/>
    </source>
</evidence>
<dbReference type="SMART" id="SM01117">
    <property type="entry name" value="Cyt-b5"/>
    <property type="match status" value="1"/>
</dbReference>
<dbReference type="InterPro" id="IPR036374">
    <property type="entry name" value="OxRdtase_Mopterin-bd_sf"/>
</dbReference>
<dbReference type="Pfam" id="PF00174">
    <property type="entry name" value="Oxidored_molyb"/>
    <property type="match status" value="1"/>
</dbReference>
<organism evidence="21 22">
    <name type="scientific">Mycena albidolilacea</name>
    <dbReference type="NCBI Taxonomy" id="1033008"/>
    <lineage>
        <taxon>Eukaryota</taxon>
        <taxon>Fungi</taxon>
        <taxon>Dikarya</taxon>
        <taxon>Basidiomycota</taxon>
        <taxon>Agaricomycotina</taxon>
        <taxon>Agaricomycetes</taxon>
        <taxon>Agaricomycetidae</taxon>
        <taxon>Agaricales</taxon>
        <taxon>Marasmiineae</taxon>
        <taxon>Mycenaceae</taxon>
        <taxon>Mycena</taxon>
    </lineage>
</organism>
<evidence type="ECO:0000256" key="1">
    <source>
        <dbReference type="ARBA" id="ARBA00001971"/>
    </source>
</evidence>
<keyword evidence="14 17" id="KW-0534">Nitrate assimilation</keyword>
<dbReference type="SUPFAM" id="SSF52343">
    <property type="entry name" value="Ferredoxin reductase-like, C-terminal NADP-linked domain"/>
    <property type="match status" value="1"/>
</dbReference>
<dbReference type="GO" id="GO:0030151">
    <property type="term" value="F:molybdenum ion binding"/>
    <property type="evidence" value="ECO:0007669"/>
    <property type="project" value="InterPro"/>
</dbReference>
<dbReference type="Pfam" id="PF03404">
    <property type="entry name" value="Mo-co_dimer"/>
    <property type="match status" value="1"/>
</dbReference>
<dbReference type="CDD" id="cd06183">
    <property type="entry name" value="cyt_b5_reduct_like"/>
    <property type="match status" value="1"/>
</dbReference>
<dbReference type="SUPFAM" id="SSF55856">
    <property type="entry name" value="Cytochrome b5-like heme/steroid binding domain"/>
    <property type="match status" value="1"/>
</dbReference>
<dbReference type="PANTHER" id="PTHR19372">
    <property type="entry name" value="SULFITE REDUCTASE"/>
    <property type="match status" value="1"/>
</dbReference>
<keyword evidence="7" id="KW-0349">Heme</keyword>
<dbReference type="AlphaFoldDB" id="A0AAD7AHU4"/>